<dbReference type="InParanoid" id="A0A251SI91"/>
<dbReference type="Proteomes" id="UP000215914">
    <property type="component" value="Chromosome 14"/>
</dbReference>
<sequence length="73" mass="8615">MLQKPLSSFPKNYPFSIMSMETNPPTSELMSPVHSFPNRFIDNDEERSEERKSDRSIPDEERGFVMKMLIYEV</sequence>
<evidence type="ECO:0000313" key="2">
    <source>
        <dbReference type="EMBL" id="OTF98242.1"/>
    </source>
</evidence>
<proteinExistence type="predicted"/>
<organism evidence="2 3">
    <name type="scientific">Helianthus annuus</name>
    <name type="common">Common sunflower</name>
    <dbReference type="NCBI Taxonomy" id="4232"/>
    <lineage>
        <taxon>Eukaryota</taxon>
        <taxon>Viridiplantae</taxon>
        <taxon>Streptophyta</taxon>
        <taxon>Embryophyta</taxon>
        <taxon>Tracheophyta</taxon>
        <taxon>Spermatophyta</taxon>
        <taxon>Magnoliopsida</taxon>
        <taxon>eudicotyledons</taxon>
        <taxon>Gunneridae</taxon>
        <taxon>Pentapetalae</taxon>
        <taxon>asterids</taxon>
        <taxon>campanulids</taxon>
        <taxon>Asterales</taxon>
        <taxon>Asteraceae</taxon>
        <taxon>Asteroideae</taxon>
        <taxon>Heliantheae alliance</taxon>
        <taxon>Heliantheae</taxon>
        <taxon>Helianthus</taxon>
    </lineage>
</organism>
<evidence type="ECO:0000313" key="3">
    <source>
        <dbReference type="Proteomes" id="UP000215914"/>
    </source>
</evidence>
<name>A0A251SI91_HELAN</name>
<dbReference type="EMBL" id="CM007903">
    <property type="protein sequence ID" value="OTF98242.1"/>
    <property type="molecule type" value="Genomic_DNA"/>
</dbReference>
<accession>A0A251SI91</accession>
<protein>
    <submittedName>
        <fullName evidence="2">Uncharacterized protein</fullName>
    </submittedName>
</protein>
<evidence type="ECO:0000256" key="1">
    <source>
        <dbReference type="SAM" id="MobiDB-lite"/>
    </source>
</evidence>
<keyword evidence="3" id="KW-1185">Reference proteome</keyword>
<dbReference type="AlphaFoldDB" id="A0A251SI91"/>
<feature type="compositionally biased region" description="Basic and acidic residues" evidence="1">
    <location>
        <begin position="48"/>
        <end position="59"/>
    </location>
</feature>
<feature type="region of interest" description="Disordered" evidence="1">
    <location>
        <begin position="26"/>
        <end position="59"/>
    </location>
</feature>
<gene>
    <name evidence="2" type="ORF">HannXRQ_Chr14g0443461</name>
</gene>
<reference evidence="3" key="1">
    <citation type="journal article" date="2017" name="Nature">
        <title>The sunflower genome provides insights into oil metabolism, flowering and Asterid evolution.</title>
        <authorList>
            <person name="Badouin H."/>
            <person name="Gouzy J."/>
            <person name="Grassa C.J."/>
            <person name="Murat F."/>
            <person name="Staton S.E."/>
            <person name="Cottret L."/>
            <person name="Lelandais-Briere C."/>
            <person name="Owens G.L."/>
            <person name="Carrere S."/>
            <person name="Mayjonade B."/>
            <person name="Legrand L."/>
            <person name="Gill N."/>
            <person name="Kane N.C."/>
            <person name="Bowers J.E."/>
            <person name="Hubner S."/>
            <person name="Bellec A."/>
            <person name="Berard A."/>
            <person name="Berges H."/>
            <person name="Blanchet N."/>
            <person name="Boniface M.C."/>
            <person name="Brunel D."/>
            <person name="Catrice O."/>
            <person name="Chaidir N."/>
            <person name="Claudel C."/>
            <person name="Donnadieu C."/>
            <person name="Faraut T."/>
            <person name="Fievet G."/>
            <person name="Helmstetter N."/>
            <person name="King M."/>
            <person name="Knapp S.J."/>
            <person name="Lai Z."/>
            <person name="Le Paslier M.C."/>
            <person name="Lippi Y."/>
            <person name="Lorenzon L."/>
            <person name="Mandel J.R."/>
            <person name="Marage G."/>
            <person name="Marchand G."/>
            <person name="Marquand E."/>
            <person name="Bret-Mestries E."/>
            <person name="Morien E."/>
            <person name="Nambeesan S."/>
            <person name="Nguyen T."/>
            <person name="Pegot-Espagnet P."/>
            <person name="Pouilly N."/>
            <person name="Raftis F."/>
            <person name="Sallet E."/>
            <person name="Schiex T."/>
            <person name="Thomas J."/>
            <person name="Vandecasteele C."/>
            <person name="Vares D."/>
            <person name="Vear F."/>
            <person name="Vautrin S."/>
            <person name="Crespi M."/>
            <person name="Mangin B."/>
            <person name="Burke J.M."/>
            <person name="Salse J."/>
            <person name="Munos S."/>
            <person name="Vincourt P."/>
            <person name="Rieseberg L.H."/>
            <person name="Langlade N.B."/>
        </authorList>
    </citation>
    <scope>NUCLEOTIDE SEQUENCE [LARGE SCALE GENOMIC DNA]</scope>
    <source>
        <strain evidence="3">cv. SF193</strain>
    </source>
</reference>